<proteinExistence type="predicted"/>
<dbReference type="Proteomes" id="UP000600139">
    <property type="component" value="Unassembled WGS sequence"/>
</dbReference>
<protein>
    <submittedName>
        <fullName evidence="2">Uncharacterized protein</fullName>
    </submittedName>
</protein>
<dbReference type="RefSeq" id="WP_200349799.1">
    <property type="nucleotide sequence ID" value="NZ_BAABHZ010000010.1"/>
</dbReference>
<dbReference type="AlphaFoldDB" id="A0A934VA72"/>
<keyword evidence="3" id="KW-1185">Reference proteome</keyword>
<gene>
    <name evidence="2" type="ORF">JIN84_04440</name>
</gene>
<accession>A0A934VA72</accession>
<sequence length="142" mass="15855">MRLDVRRIKPLIEALSAILSVVLLYLAVQGHPTLGIPGMLLLLQLVVSRIVSANERKERRKMSAIVSGIFGESSPGRPDFVLSPRFRAPNVELIFKSPEDAREAERNGTLQESVERVRNEYSIPIFLDKEDITGSLVKKTTS</sequence>
<keyword evidence="1" id="KW-0812">Transmembrane</keyword>
<reference evidence="2" key="1">
    <citation type="submission" date="2021-01" db="EMBL/GenBank/DDBJ databases">
        <title>Modified the classification status of verrucomicrobia.</title>
        <authorList>
            <person name="Feng X."/>
        </authorList>
    </citation>
    <scope>NUCLEOTIDE SEQUENCE</scope>
    <source>
        <strain evidence="2">JCM 18052</strain>
    </source>
</reference>
<keyword evidence="1" id="KW-1133">Transmembrane helix</keyword>
<dbReference type="EMBL" id="JAENIK010000004">
    <property type="protein sequence ID" value="MBK1814850.1"/>
    <property type="molecule type" value="Genomic_DNA"/>
</dbReference>
<organism evidence="2 3">
    <name type="scientific">Luteolibacter yonseiensis</name>
    <dbReference type="NCBI Taxonomy" id="1144680"/>
    <lineage>
        <taxon>Bacteria</taxon>
        <taxon>Pseudomonadati</taxon>
        <taxon>Verrucomicrobiota</taxon>
        <taxon>Verrucomicrobiia</taxon>
        <taxon>Verrucomicrobiales</taxon>
        <taxon>Verrucomicrobiaceae</taxon>
        <taxon>Luteolibacter</taxon>
    </lineage>
</organism>
<name>A0A934VA72_9BACT</name>
<evidence type="ECO:0000313" key="3">
    <source>
        <dbReference type="Proteomes" id="UP000600139"/>
    </source>
</evidence>
<evidence type="ECO:0000313" key="2">
    <source>
        <dbReference type="EMBL" id="MBK1814850.1"/>
    </source>
</evidence>
<comment type="caution">
    <text evidence="2">The sequence shown here is derived from an EMBL/GenBank/DDBJ whole genome shotgun (WGS) entry which is preliminary data.</text>
</comment>
<keyword evidence="1" id="KW-0472">Membrane</keyword>
<evidence type="ECO:0000256" key="1">
    <source>
        <dbReference type="SAM" id="Phobius"/>
    </source>
</evidence>
<feature type="transmembrane region" description="Helical" evidence="1">
    <location>
        <begin position="12"/>
        <end position="28"/>
    </location>
</feature>
<feature type="transmembrane region" description="Helical" evidence="1">
    <location>
        <begin position="34"/>
        <end position="52"/>
    </location>
</feature>